<dbReference type="AlphaFoldDB" id="A0A8J3WF59"/>
<dbReference type="Pfam" id="PF19397">
    <property type="entry name" value="DUF5972"/>
    <property type="match status" value="1"/>
</dbReference>
<dbReference type="NCBIfam" id="NF033521">
    <property type="entry name" value="lasso_leader_L3"/>
    <property type="match status" value="1"/>
</dbReference>
<evidence type="ECO:0000313" key="2">
    <source>
        <dbReference type="EMBL" id="GIH86537.1"/>
    </source>
</evidence>
<proteinExistence type="predicted"/>
<protein>
    <submittedName>
        <fullName evidence="2">Uncharacterized protein</fullName>
    </submittedName>
</protein>
<dbReference type="InterPro" id="IPR046015">
    <property type="entry name" value="DUF5972"/>
</dbReference>
<organism evidence="2 3">
    <name type="scientific">Planobispora rosea</name>
    <dbReference type="NCBI Taxonomy" id="35762"/>
    <lineage>
        <taxon>Bacteria</taxon>
        <taxon>Bacillati</taxon>
        <taxon>Actinomycetota</taxon>
        <taxon>Actinomycetes</taxon>
        <taxon>Streptosporangiales</taxon>
        <taxon>Streptosporangiaceae</taxon>
        <taxon>Planobispora</taxon>
    </lineage>
</organism>
<feature type="region of interest" description="Disordered" evidence="1">
    <location>
        <begin position="1"/>
        <end position="27"/>
    </location>
</feature>
<dbReference type="EMBL" id="BOOI01000047">
    <property type="protein sequence ID" value="GIH86537.1"/>
    <property type="molecule type" value="Genomic_DNA"/>
</dbReference>
<comment type="caution">
    <text evidence="2">The sequence shown here is derived from an EMBL/GenBank/DDBJ whole genome shotgun (WGS) entry which is preliminary data.</text>
</comment>
<evidence type="ECO:0000313" key="3">
    <source>
        <dbReference type="Proteomes" id="UP000655044"/>
    </source>
</evidence>
<sequence length="77" mass="8596">MTDVKIGRASEMTLGDPGLTEGNRGSSSALCRYQPIREKGKHMKRYEKPRLTAAGSFRKVTGLLQFRGNDRLLLSKN</sequence>
<reference evidence="2" key="1">
    <citation type="submission" date="2021-01" db="EMBL/GenBank/DDBJ databases">
        <title>Whole genome shotgun sequence of Planobispora rosea NBRC 15558.</title>
        <authorList>
            <person name="Komaki H."/>
            <person name="Tamura T."/>
        </authorList>
    </citation>
    <scope>NUCLEOTIDE SEQUENCE</scope>
    <source>
        <strain evidence="2">NBRC 15558</strain>
    </source>
</reference>
<accession>A0A8J3WF59</accession>
<gene>
    <name evidence="2" type="ORF">Pro02_49450</name>
</gene>
<evidence type="ECO:0000256" key="1">
    <source>
        <dbReference type="SAM" id="MobiDB-lite"/>
    </source>
</evidence>
<dbReference type="RefSeq" id="WP_229803021.1">
    <property type="nucleotide sequence ID" value="NZ_BMQP01000008.1"/>
</dbReference>
<dbReference type="Proteomes" id="UP000655044">
    <property type="component" value="Unassembled WGS sequence"/>
</dbReference>
<keyword evidence="3" id="KW-1185">Reference proteome</keyword>
<name>A0A8J3WF59_PLARO</name>